<evidence type="ECO:0000256" key="1">
    <source>
        <dbReference type="SAM" id="MobiDB-lite"/>
    </source>
</evidence>
<organism evidence="3">
    <name type="scientific">Melampsora larici-populina (strain 98AG31 / pathotype 3-4-7)</name>
    <name type="common">Poplar leaf rust fungus</name>
    <dbReference type="NCBI Taxonomy" id="747676"/>
    <lineage>
        <taxon>Eukaryota</taxon>
        <taxon>Fungi</taxon>
        <taxon>Dikarya</taxon>
        <taxon>Basidiomycota</taxon>
        <taxon>Pucciniomycotina</taxon>
        <taxon>Pucciniomycetes</taxon>
        <taxon>Pucciniales</taxon>
        <taxon>Melampsoraceae</taxon>
        <taxon>Melampsora</taxon>
    </lineage>
</organism>
<keyword evidence="3" id="KW-1185">Reference proteome</keyword>
<dbReference type="HOGENOM" id="CLU_074160_0_0_1"/>
<gene>
    <name evidence="2" type="ORF">MELLADRAFT_104476</name>
</gene>
<proteinExistence type="predicted"/>
<protein>
    <submittedName>
        <fullName evidence="2">Uncharacterized protein</fullName>
    </submittedName>
</protein>
<dbReference type="VEuPathDB" id="FungiDB:MELLADRAFT_104476"/>
<name>F4REU3_MELLP</name>
<dbReference type="Proteomes" id="UP000001072">
    <property type="component" value="Unassembled WGS sequence"/>
</dbReference>
<dbReference type="GeneID" id="18922282"/>
<evidence type="ECO:0000313" key="2">
    <source>
        <dbReference type="EMBL" id="EGG09223.1"/>
    </source>
</evidence>
<sequence>MYFTSKGLINPLALKLLFSPTIQSYTALENALEGYLPDSLFNTIKKTVAKEGAVFAAEHLPRQICGVEEAPDTQCYASALKKAGKQAREKLHNVVGSLPLSHLSCWGSVKLTTRAALVPHIKGMVQRVAVRCGVAGEKVGVEVVWAATDRPTRARIAYLRREAARLVLKGGRGSESIWAVVDRKLSELRSKGNDDYTTAFYQIIYDEDRKYFDGKVWFKDLQAREPKVTLDLPSDEAIMARMSEGGGNPTPSGSNTNSVHNPAANQN</sequence>
<dbReference type="InParanoid" id="F4REU3"/>
<feature type="region of interest" description="Disordered" evidence="1">
    <location>
        <begin position="241"/>
        <end position="267"/>
    </location>
</feature>
<evidence type="ECO:0000313" key="3">
    <source>
        <dbReference type="Proteomes" id="UP000001072"/>
    </source>
</evidence>
<dbReference type="KEGG" id="mlr:MELLADRAFT_104476"/>
<accession>F4REU3</accession>
<reference evidence="3" key="1">
    <citation type="journal article" date="2011" name="Proc. Natl. Acad. Sci. U.S.A.">
        <title>Obligate biotrophy features unraveled by the genomic analysis of rust fungi.</title>
        <authorList>
            <person name="Duplessis S."/>
            <person name="Cuomo C.A."/>
            <person name="Lin Y.-C."/>
            <person name="Aerts A."/>
            <person name="Tisserant E."/>
            <person name="Veneault-Fourrey C."/>
            <person name="Joly D.L."/>
            <person name="Hacquard S."/>
            <person name="Amselem J."/>
            <person name="Cantarel B.L."/>
            <person name="Chiu R."/>
            <person name="Coutinho P.M."/>
            <person name="Feau N."/>
            <person name="Field M."/>
            <person name="Frey P."/>
            <person name="Gelhaye E."/>
            <person name="Goldberg J."/>
            <person name="Grabherr M.G."/>
            <person name="Kodira C.D."/>
            <person name="Kohler A."/>
            <person name="Kuees U."/>
            <person name="Lindquist E.A."/>
            <person name="Lucas S.M."/>
            <person name="Mago R."/>
            <person name="Mauceli E."/>
            <person name="Morin E."/>
            <person name="Murat C."/>
            <person name="Pangilinan J.L."/>
            <person name="Park R."/>
            <person name="Pearson M."/>
            <person name="Quesneville H."/>
            <person name="Rouhier N."/>
            <person name="Sakthikumar S."/>
            <person name="Salamov A.A."/>
            <person name="Schmutz J."/>
            <person name="Selles B."/>
            <person name="Shapiro H."/>
            <person name="Tanguay P."/>
            <person name="Tuskan G.A."/>
            <person name="Henrissat B."/>
            <person name="Van de Peer Y."/>
            <person name="Rouze P."/>
            <person name="Ellis J.G."/>
            <person name="Dodds P.N."/>
            <person name="Schein J.E."/>
            <person name="Zhong S."/>
            <person name="Hamelin R.C."/>
            <person name="Grigoriev I.V."/>
            <person name="Szabo L.J."/>
            <person name="Martin F."/>
        </authorList>
    </citation>
    <scope>NUCLEOTIDE SEQUENCE [LARGE SCALE GENOMIC DNA]</scope>
    <source>
        <strain evidence="3">98AG31 / pathotype 3-4-7</strain>
    </source>
</reference>
<feature type="compositionally biased region" description="Polar residues" evidence="1">
    <location>
        <begin position="249"/>
        <end position="267"/>
    </location>
</feature>
<dbReference type="OrthoDB" id="2497916at2759"/>
<dbReference type="RefSeq" id="XP_007407583.1">
    <property type="nucleotide sequence ID" value="XM_007407521.1"/>
</dbReference>
<dbReference type="EMBL" id="GL883098">
    <property type="protein sequence ID" value="EGG09223.1"/>
    <property type="molecule type" value="Genomic_DNA"/>
</dbReference>
<dbReference type="AlphaFoldDB" id="F4REU3"/>